<dbReference type="Proteomes" id="UP000663929">
    <property type="component" value="Chromosome"/>
</dbReference>
<proteinExistence type="predicted"/>
<dbReference type="Pfam" id="PF17892">
    <property type="entry name" value="Cadherin_5"/>
    <property type="match status" value="1"/>
</dbReference>
<feature type="chain" id="PRO_5035149825" evidence="1">
    <location>
        <begin position="22"/>
        <end position="579"/>
    </location>
</feature>
<reference evidence="3" key="1">
    <citation type="submission" date="2021-03" db="EMBL/GenBank/DDBJ databases">
        <title>Acanthopleuribacteraceae sp. M133.</title>
        <authorList>
            <person name="Wang G."/>
        </authorList>
    </citation>
    <scope>NUCLEOTIDE SEQUENCE</scope>
    <source>
        <strain evidence="3">M133</strain>
    </source>
</reference>
<name>A0A8A4TI43_SULCO</name>
<evidence type="ECO:0000259" key="2">
    <source>
        <dbReference type="Pfam" id="PF17892"/>
    </source>
</evidence>
<sequence>MKKQWMMVPVVLVLAGTFALAQDYPVVAYEDNYTTAWDSVLTVASPGLMENDRAQQGDTLRAFLVNPPQVGELTLGEDGAFTYTPEVNAQGPVTFLYGIENQDGDTAYANATILVTPGNKPPLAITDYYTIRSTDRLIVPAPGVLANDIDLDGDLLGAELVTVPQTGILDLDENGGFWYQPNSYYSGHYNFHYRAVDARGGVTEGIAYVTVVSPNAPVAQPDHFEAFVGQMTPLYVLNNDSDADSNPLRVVEVSTPNLGSVEIHRSGVILFTADEDDLGRAQFTYTISDGVHRATTTVTVDVTDGDEPPVVVDDLVSVNQGDTVRFNPLANDYDPNGKPLILEWTSSPVLGSLQRFVGDWIYTPDPQGVPGVETLSYTASDGFYSTEGTVTIEVGSPNRAPIVNDDYAVVPLNRVINPYPVLNNDIDPDGDDLTISRFSAHGTDYLNIHRTQDLKGFSFQVFRPGTYRVDYWVTDGELESQGELVIFVDGPTENIARDDHYTVPRGASITLSTFANDVYYEHSRFTAPEHTSDVPGVLTYSNGDFHFMANTPFLGDTQFTYTLPGGSTATVTLTIIDTE</sequence>
<dbReference type="AlphaFoldDB" id="A0A8A4TI43"/>
<dbReference type="RefSeq" id="WP_237378099.1">
    <property type="nucleotide sequence ID" value="NZ_CP071793.1"/>
</dbReference>
<dbReference type="Gene3D" id="2.60.40.3440">
    <property type="match status" value="1"/>
</dbReference>
<dbReference type="EMBL" id="CP071793">
    <property type="protein sequence ID" value="QTD48448.1"/>
    <property type="molecule type" value="Genomic_DNA"/>
</dbReference>
<dbReference type="Pfam" id="PF17963">
    <property type="entry name" value="Big_9"/>
    <property type="match status" value="4"/>
</dbReference>
<keyword evidence="1" id="KW-0732">Signal</keyword>
<evidence type="ECO:0000313" key="4">
    <source>
        <dbReference type="Proteomes" id="UP000663929"/>
    </source>
</evidence>
<evidence type="ECO:0000313" key="3">
    <source>
        <dbReference type="EMBL" id="QTD48448.1"/>
    </source>
</evidence>
<dbReference type="Gene3D" id="2.60.40.2810">
    <property type="match status" value="1"/>
</dbReference>
<feature type="domain" description="Cadherin-like" evidence="2">
    <location>
        <begin position="23"/>
        <end position="115"/>
    </location>
</feature>
<keyword evidence="4" id="KW-1185">Reference proteome</keyword>
<accession>A0A8A4TI43</accession>
<feature type="signal peptide" evidence="1">
    <location>
        <begin position="1"/>
        <end position="21"/>
    </location>
</feature>
<evidence type="ECO:0000256" key="1">
    <source>
        <dbReference type="SAM" id="SignalP"/>
    </source>
</evidence>
<dbReference type="NCBIfam" id="NF012211">
    <property type="entry name" value="tand_rpt_95"/>
    <property type="match status" value="3"/>
</dbReference>
<dbReference type="KEGG" id="scor:J3U87_22950"/>
<organism evidence="3 4">
    <name type="scientific">Sulfidibacter corallicola</name>
    <dbReference type="NCBI Taxonomy" id="2818388"/>
    <lineage>
        <taxon>Bacteria</taxon>
        <taxon>Pseudomonadati</taxon>
        <taxon>Acidobacteriota</taxon>
        <taxon>Holophagae</taxon>
        <taxon>Acanthopleuribacterales</taxon>
        <taxon>Acanthopleuribacteraceae</taxon>
        <taxon>Sulfidibacter</taxon>
    </lineage>
</organism>
<gene>
    <name evidence="3" type="ORF">J3U87_22950</name>
</gene>
<protein>
    <submittedName>
        <fullName evidence="3">Tandem-95 repeat protein</fullName>
    </submittedName>
</protein>
<dbReference type="InterPro" id="IPR041690">
    <property type="entry name" value="Cadherin_5"/>
</dbReference>